<keyword evidence="1" id="KW-1133">Transmembrane helix</keyword>
<dbReference type="Proteomes" id="UP001143304">
    <property type="component" value="Unassembled WGS sequence"/>
</dbReference>
<evidence type="ECO:0000313" key="2">
    <source>
        <dbReference type="EMBL" id="MCX2976323.1"/>
    </source>
</evidence>
<dbReference type="EMBL" id="SHNO01000001">
    <property type="protein sequence ID" value="MCX2976323.1"/>
    <property type="molecule type" value="Genomic_DNA"/>
</dbReference>
<evidence type="ECO:0000313" key="3">
    <source>
        <dbReference type="Proteomes" id="UP001143304"/>
    </source>
</evidence>
<keyword evidence="1" id="KW-0472">Membrane</keyword>
<sequence>MLNESTYLLGLYLYLGAAGTLVLYTAWWSWRSWRPFWAALVVLIMAALLLTPAYPGPGVATLAPALIVAGFQLMTEGPEAAQHAIKPLVFMLAVGLTIALLLQALVFRTRGQARRGEKTKVQPDR</sequence>
<proteinExistence type="predicted"/>
<gene>
    <name evidence="2" type="ORF">EYC82_03010</name>
</gene>
<keyword evidence="3" id="KW-1185">Reference proteome</keyword>
<name>A0ABT3T244_9GAMM</name>
<evidence type="ECO:0000256" key="1">
    <source>
        <dbReference type="SAM" id="Phobius"/>
    </source>
</evidence>
<dbReference type="RefSeq" id="WP_279248074.1">
    <property type="nucleotide sequence ID" value="NZ_SHNO01000001.1"/>
</dbReference>
<keyword evidence="1" id="KW-0812">Transmembrane</keyword>
<protein>
    <submittedName>
        <fullName evidence="2">Uncharacterized protein</fullName>
    </submittedName>
</protein>
<organism evidence="2 3">
    <name type="scientific">Candidatus Marimicrobium litorale</name>
    <dbReference type="NCBI Taxonomy" id="2518991"/>
    <lineage>
        <taxon>Bacteria</taxon>
        <taxon>Pseudomonadati</taxon>
        <taxon>Pseudomonadota</taxon>
        <taxon>Gammaproteobacteria</taxon>
        <taxon>Cellvibrionales</taxon>
        <taxon>Halieaceae</taxon>
        <taxon>Marimicrobium</taxon>
    </lineage>
</organism>
<feature type="transmembrane region" description="Helical" evidence="1">
    <location>
        <begin position="36"/>
        <end position="54"/>
    </location>
</feature>
<reference evidence="2" key="1">
    <citation type="submission" date="2019-02" db="EMBL/GenBank/DDBJ databases">
        <authorList>
            <person name="Li S.-H."/>
        </authorList>
    </citation>
    <scope>NUCLEOTIDE SEQUENCE</scope>
    <source>
        <strain evidence="2">IMCC11814</strain>
    </source>
</reference>
<comment type="caution">
    <text evidence="2">The sequence shown here is derived from an EMBL/GenBank/DDBJ whole genome shotgun (WGS) entry which is preliminary data.</text>
</comment>
<feature type="transmembrane region" description="Helical" evidence="1">
    <location>
        <begin position="6"/>
        <end position="24"/>
    </location>
</feature>
<feature type="transmembrane region" description="Helical" evidence="1">
    <location>
        <begin position="88"/>
        <end position="107"/>
    </location>
</feature>
<accession>A0ABT3T244</accession>